<keyword evidence="2" id="KW-1185">Reference proteome</keyword>
<evidence type="ECO:0000313" key="1">
    <source>
        <dbReference type="EMBL" id="KAJ1949046.1"/>
    </source>
</evidence>
<sequence length="160" mass="16809">MPTTTVSLAIIAALAALVPSASATAAHQPELVRRQYYSAWDWYPSYGAGFVLPGLTSAATLPVVGSAGVAPAAAAPTVPFVASTAASTAPFLAKRQHEYGGYSRYGGWGWGFPFVSLFNNEFDGVSNRANFNENTLYTNNINANQANDAVHSNTNNFVSG</sequence>
<dbReference type="EMBL" id="JANBPW010000562">
    <property type="protein sequence ID" value="KAJ1949046.1"/>
    <property type="molecule type" value="Genomic_DNA"/>
</dbReference>
<proteinExistence type="predicted"/>
<protein>
    <submittedName>
        <fullName evidence="1">Uncharacterized protein</fullName>
    </submittedName>
</protein>
<dbReference type="Proteomes" id="UP001150603">
    <property type="component" value="Unassembled WGS sequence"/>
</dbReference>
<comment type="caution">
    <text evidence="1">The sequence shown here is derived from an EMBL/GenBank/DDBJ whole genome shotgun (WGS) entry which is preliminary data.</text>
</comment>
<name>A0ACC1JE56_9FUNG</name>
<organism evidence="1 2">
    <name type="scientific">Linderina macrospora</name>
    <dbReference type="NCBI Taxonomy" id="4868"/>
    <lineage>
        <taxon>Eukaryota</taxon>
        <taxon>Fungi</taxon>
        <taxon>Fungi incertae sedis</taxon>
        <taxon>Zoopagomycota</taxon>
        <taxon>Kickxellomycotina</taxon>
        <taxon>Kickxellomycetes</taxon>
        <taxon>Kickxellales</taxon>
        <taxon>Kickxellaceae</taxon>
        <taxon>Linderina</taxon>
    </lineage>
</organism>
<evidence type="ECO:0000313" key="2">
    <source>
        <dbReference type="Proteomes" id="UP001150603"/>
    </source>
</evidence>
<reference evidence="1" key="1">
    <citation type="submission" date="2022-07" db="EMBL/GenBank/DDBJ databases">
        <title>Phylogenomic reconstructions and comparative analyses of Kickxellomycotina fungi.</title>
        <authorList>
            <person name="Reynolds N.K."/>
            <person name="Stajich J.E."/>
            <person name="Barry K."/>
            <person name="Grigoriev I.V."/>
            <person name="Crous P."/>
            <person name="Smith M.E."/>
        </authorList>
    </citation>
    <scope>NUCLEOTIDE SEQUENCE</scope>
    <source>
        <strain evidence="1">NRRL 5244</strain>
    </source>
</reference>
<accession>A0ACC1JE56</accession>
<gene>
    <name evidence="1" type="ORF">FBU59_001319</name>
</gene>